<dbReference type="Pfam" id="PF14322">
    <property type="entry name" value="SusD-like_3"/>
    <property type="match status" value="1"/>
</dbReference>
<protein>
    <submittedName>
        <fullName evidence="9">RagB/SusD family nutrient uptake outer membrane protein</fullName>
    </submittedName>
</protein>
<evidence type="ECO:0000256" key="4">
    <source>
        <dbReference type="ARBA" id="ARBA00023136"/>
    </source>
</evidence>
<evidence type="ECO:0000256" key="6">
    <source>
        <dbReference type="SAM" id="SignalP"/>
    </source>
</evidence>
<dbReference type="Gene3D" id="1.25.40.390">
    <property type="match status" value="1"/>
</dbReference>
<dbReference type="RefSeq" id="WP_382384467.1">
    <property type="nucleotide sequence ID" value="NZ_JBHMEZ010000032.1"/>
</dbReference>
<keyword evidence="3 6" id="KW-0732">Signal</keyword>
<keyword evidence="5" id="KW-0998">Cell outer membrane</keyword>
<gene>
    <name evidence="9" type="ORF">ACFFVB_17200</name>
</gene>
<evidence type="ECO:0000256" key="2">
    <source>
        <dbReference type="ARBA" id="ARBA00006275"/>
    </source>
</evidence>
<keyword evidence="4" id="KW-0472">Membrane</keyword>
<name>A0ABV5F604_9FLAO</name>
<feature type="domain" description="SusD-like N-terminal" evidence="8">
    <location>
        <begin position="98"/>
        <end position="235"/>
    </location>
</feature>
<reference evidence="9 10" key="1">
    <citation type="submission" date="2024-09" db="EMBL/GenBank/DDBJ databases">
        <authorList>
            <person name="Sun Q."/>
            <person name="Mori K."/>
        </authorList>
    </citation>
    <scope>NUCLEOTIDE SEQUENCE [LARGE SCALE GENOMIC DNA]</scope>
    <source>
        <strain evidence="9 10">CECT 8286</strain>
    </source>
</reference>
<evidence type="ECO:0000256" key="1">
    <source>
        <dbReference type="ARBA" id="ARBA00004442"/>
    </source>
</evidence>
<comment type="similarity">
    <text evidence="2">Belongs to the SusD family.</text>
</comment>
<evidence type="ECO:0000313" key="10">
    <source>
        <dbReference type="Proteomes" id="UP001589605"/>
    </source>
</evidence>
<evidence type="ECO:0000259" key="8">
    <source>
        <dbReference type="Pfam" id="PF14322"/>
    </source>
</evidence>
<feature type="signal peptide" evidence="6">
    <location>
        <begin position="1"/>
        <end position="26"/>
    </location>
</feature>
<sequence>MKYFKYKIIALFVMSGLLFNSCSDWLEMEPINETYGDVFWTSESAAQQTLAGGYSLLRTALLKGNLFLNWGELNGTTVRYKTLTNSEKFGTTSFPNSSASEMQWGPFFKVIAQCNLVLEETAKLDESLFDNGLEGKEKILGEAYFLRAFTYFYMVKVWGDVPLVLEAVTEVNDVLTEDGYIINVSQSPEMEVLEQCIVDLQIAEQYLDYGVFGSSEWAVQGNKGSVQALMAHVYLWMDKPAESEVAAANMISQGGYSLVDYTDSLAVVNMFVGRSTEGVFELNIDYGDSESYSNNGMAQKTLYYPYIDIPGYVEKGATLNIRKETVEPLYDSTDVRIKRFFGFWETERPITLKYASVVYEDEANKTITTTHGICNTLLFRLSGIMLLRAEALAKLGQYGEARTLLNTIRARAGAPNFDGADADLQHEVYLERTRELISEGHAMFDRIRNDEWDDISWMTSVREEQKGYYWPVASSYIIDNPLLVQNPFWATITY</sequence>
<dbReference type="Pfam" id="PF07980">
    <property type="entry name" value="SusD_RagB"/>
    <property type="match status" value="1"/>
</dbReference>
<dbReference type="InterPro" id="IPR011990">
    <property type="entry name" value="TPR-like_helical_dom_sf"/>
</dbReference>
<feature type="chain" id="PRO_5046515473" evidence="6">
    <location>
        <begin position="27"/>
        <end position="494"/>
    </location>
</feature>
<comment type="subcellular location">
    <subcellularLocation>
        <location evidence="1">Cell outer membrane</location>
    </subcellularLocation>
</comment>
<evidence type="ECO:0000313" key="9">
    <source>
        <dbReference type="EMBL" id="MFB9054830.1"/>
    </source>
</evidence>
<organism evidence="9 10">
    <name type="scientific">Formosa undariae</name>
    <dbReference type="NCBI Taxonomy" id="1325436"/>
    <lineage>
        <taxon>Bacteria</taxon>
        <taxon>Pseudomonadati</taxon>
        <taxon>Bacteroidota</taxon>
        <taxon>Flavobacteriia</taxon>
        <taxon>Flavobacteriales</taxon>
        <taxon>Flavobacteriaceae</taxon>
        <taxon>Formosa</taxon>
    </lineage>
</organism>
<evidence type="ECO:0000256" key="3">
    <source>
        <dbReference type="ARBA" id="ARBA00022729"/>
    </source>
</evidence>
<proteinExistence type="inferred from homology"/>
<dbReference type="InterPro" id="IPR012944">
    <property type="entry name" value="SusD_RagB_dom"/>
</dbReference>
<evidence type="ECO:0000259" key="7">
    <source>
        <dbReference type="Pfam" id="PF07980"/>
    </source>
</evidence>
<dbReference type="InterPro" id="IPR033985">
    <property type="entry name" value="SusD-like_N"/>
</dbReference>
<dbReference type="EMBL" id="JBHMEZ010000032">
    <property type="protein sequence ID" value="MFB9054830.1"/>
    <property type="molecule type" value="Genomic_DNA"/>
</dbReference>
<evidence type="ECO:0000256" key="5">
    <source>
        <dbReference type="ARBA" id="ARBA00023237"/>
    </source>
</evidence>
<dbReference type="SUPFAM" id="SSF48452">
    <property type="entry name" value="TPR-like"/>
    <property type="match status" value="1"/>
</dbReference>
<comment type="caution">
    <text evidence="9">The sequence shown here is derived from an EMBL/GenBank/DDBJ whole genome shotgun (WGS) entry which is preliminary data.</text>
</comment>
<keyword evidence="10" id="KW-1185">Reference proteome</keyword>
<dbReference type="Proteomes" id="UP001589605">
    <property type="component" value="Unassembled WGS sequence"/>
</dbReference>
<feature type="domain" description="RagB/SusD" evidence="7">
    <location>
        <begin position="356"/>
        <end position="489"/>
    </location>
</feature>
<accession>A0ABV5F604</accession>